<keyword evidence="4 7" id="KW-0812">Transmembrane</keyword>
<dbReference type="InterPro" id="IPR003838">
    <property type="entry name" value="ABC3_permease_C"/>
</dbReference>
<dbReference type="PATRIC" id="fig|101510.16.peg.7915"/>
<dbReference type="PANTHER" id="PTHR30489">
    <property type="entry name" value="LIPOPROTEIN-RELEASING SYSTEM TRANSMEMBRANE PROTEIN LOLE"/>
    <property type="match status" value="1"/>
</dbReference>
<protein>
    <submittedName>
        <fullName evidence="9">Probable ABC transporter integral membrane protein</fullName>
    </submittedName>
</protein>
<dbReference type="EMBL" id="CP000432">
    <property type="protein sequence ID" value="ABG99607.1"/>
    <property type="molecule type" value="Genomic_DNA"/>
</dbReference>
<dbReference type="Proteomes" id="UP000008710">
    <property type="component" value="Plasmid pRHL1"/>
</dbReference>
<dbReference type="AlphaFoldDB" id="Q0RYM9"/>
<dbReference type="GO" id="GO:0098797">
    <property type="term" value="C:plasma membrane protein complex"/>
    <property type="evidence" value="ECO:0007669"/>
    <property type="project" value="TreeGrafter"/>
</dbReference>
<feature type="transmembrane region" description="Helical" evidence="7">
    <location>
        <begin position="413"/>
        <end position="434"/>
    </location>
</feature>
<evidence type="ECO:0000313" key="10">
    <source>
        <dbReference type="Proteomes" id="UP000008710"/>
    </source>
</evidence>
<reference evidence="10" key="1">
    <citation type="journal article" date="2006" name="Proc. Natl. Acad. Sci. U.S.A.">
        <title>The complete genome of Rhodococcus sp. RHA1 provides insights into a catabolic powerhouse.</title>
        <authorList>
            <person name="McLeod M.P."/>
            <person name="Warren R.L."/>
            <person name="Hsiao W.W.L."/>
            <person name="Araki N."/>
            <person name="Myhre M."/>
            <person name="Fernandes C."/>
            <person name="Miyazawa D."/>
            <person name="Wong W."/>
            <person name="Lillquist A.L."/>
            <person name="Wang D."/>
            <person name="Dosanjh M."/>
            <person name="Hara H."/>
            <person name="Petrescu A."/>
            <person name="Morin R.D."/>
            <person name="Yang G."/>
            <person name="Stott J.M."/>
            <person name="Schein J.E."/>
            <person name="Shin H."/>
            <person name="Smailus D."/>
            <person name="Siddiqui A.S."/>
            <person name="Marra M.A."/>
            <person name="Jones S.J.M."/>
            <person name="Holt R."/>
            <person name="Brinkman F.S.L."/>
            <person name="Miyauchi K."/>
            <person name="Fukuda M."/>
            <person name="Davies J.E."/>
            <person name="Mohn W.W."/>
            <person name="Eltis L.D."/>
        </authorList>
    </citation>
    <scope>NUCLEOTIDE SEQUENCE [LARGE SCALE GENOMIC DNA]</scope>
    <source>
        <strain evidence="10">RHA1</strain>
    </source>
</reference>
<evidence type="ECO:0000256" key="6">
    <source>
        <dbReference type="ARBA" id="ARBA00023136"/>
    </source>
</evidence>
<organism evidence="9 10">
    <name type="scientific">Rhodococcus jostii (strain RHA1)</name>
    <dbReference type="NCBI Taxonomy" id="101510"/>
    <lineage>
        <taxon>Bacteria</taxon>
        <taxon>Bacillati</taxon>
        <taxon>Actinomycetota</taxon>
        <taxon>Actinomycetes</taxon>
        <taxon>Mycobacteriales</taxon>
        <taxon>Nocardiaceae</taxon>
        <taxon>Rhodococcus</taxon>
    </lineage>
</organism>
<feature type="transmembrane region" description="Helical" evidence="7">
    <location>
        <begin position="287"/>
        <end position="313"/>
    </location>
</feature>
<dbReference type="InterPro" id="IPR051447">
    <property type="entry name" value="Lipoprotein-release_system"/>
</dbReference>
<name>Q0RYM9_RHOJR</name>
<keyword evidence="3" id="KW-1003">Cell membrane</keyword>
<feature type="domain" description="ABC3 transporter permease C-terminal" evidence="8">
    <location>
        <begin position="297"/>
        <end position="388"/>
    </location>
</feature>
<feature type="transmembrane region" description="Helical" evidence="7">
    <location>
        <begin position="369"/>
        <end position="392"/>
    </location>
</feature>
<keyword evidence="5 7" id="KW-1133">Transmembrane helix</keyword>
<comment type="subcellular location">
    <subcellularLocation>
        <location evidence="1">Cell membrane</location>
        <topology evidence="1">Multi-pass membrane protein</topology>
    </subcellularLocation>
</comment>
<keyword evidence="9" id="KW-0614">Plasmid</keyword>
<evidence type="ECO:0000256" key="7">
    <source>
        <dbReference type="SAM" id="Phobius"/>
    </source>
</evidence>
<evidence type="ECO:0000256" key="2">
    <source>
        <dbReference type="ARBA" id="ARBA00005236"/>
    </source>
</evidence>
<proteinExistence type="inferred from homology"/>
<evidence type="ECO:0000256" key="5">
    <source>
        <dbReference type="ARBA" id="ARBA00022989"/>
    </source>
</evidence>
<dbReference type="OrthoDB" id="8036472at2"/>
<sequence>MSTSLALAGMWLTGLLRRRRGRLLGAAACLAIAVSLLTALGGFLAASKATMTDRAARAVAVDWQIQVQPGADPGTVLDQIRSYPGVRVADPVRFGDSAGLFAAGGGTAVSTGPAVIVGIPDRYRQHFPGTIRTLSGADSGVLLAQQTASNLRATVGSVITVRLPGGGTAAETVAAVVDLPQADSLFQTVAAPAAAQPQAPPDNVLLLPIAEFDALFAPGQRDDPAVVRAQVHVGRDRNLPPDPAAAYAADIGGARNLEATLAGAALVGDNLDATLDAARQDALYSQVLFLFLGLPGVALSAVLAAVITAGGAARRRQELGLLRARGAGGGQLTAVAGSEAVAVGLIGGVVGAGAGIVVERVVVGSPVSLSWLLSAAAAGVVLTAVTVLTPALRDLRFSTAAAARAAIGRTRRPLWRLAGVDFLALAAAFAVYQVTSRAGYALVLAPEGVTALSVSYWTFAGPALLWIGTALLTLRLADLTLGRGRRFGAALLRPLAGPLSSTVAAMLARNRRALARSVAVVALAGMFALSTAVFNSTYRQQAEVDARLTNGADVTVTEPPTATIGSDLTGELRRIPGVRDVEPLQHRFAYVGADLQDLYGVDPTTITGAALLQDSYFDGGTAAQLMDRLAAQPDGVLVSAETVADFQLSPGDPVKLRIQDAATTAFETVPFRFLGVVKEFPTAPKDSFLVANAAYLAQVTANPAVGAFLIDTGGADTPAVRQAVSDALGTGATVTDITTVRGTVGSTLTSVDLRGLTRLELGYAAVLAAAGSALMLASGFAERRRTFAIVTALGGTRRHTASIVLAEAAVVTAGGAALGVIGGVVLSHLLVAVLSGVFDPPPATLAVPWAYLTLVAAATAAAIAAVTAAAADTAARYPISVLRE</sequence>
<evidence type="ECO:0000256" key="4">
    <source>
        <dbReference type="ARBA" id="ARBA00022692"/>
    </source>
</evidence>
<dbReference type="PANTHER" id="PTHR30489:SF0">
    <property type="entry name" value="LIPOPROTEIN-RELEASING SYSTEM TRANSMEMBRANE PROTEIN LOLE"/>
    <property type="match status" value="1"/>
</dbReference>
<dbReference type="HOGENOM" id="CLU_325928_0_0_11"/>
<evidence type="ECO:0000313" key="9">
    <source>
        <dbReference type="EMBL" id="ABG99607.1"/>
    </source>
</evidence>
<dbReference type="KEGG" id="rha:RHA1_ro08563"/>
<dbReference type="Pfam" id="PF02687">
    <property type="entry name" value="FtsX"/>
    <property type="match status" value="2"/>
</dbReference>
<feature type="transmembrane region" description="Helical" evidence="7">
    <location>
        <begin position="849"/>
        <end position="871"/>
    </location>
</feature>
<dbReference type="RefSeq" id="WP_011599335.1">
    <property type="nucleotide sequence ID" value="NC_008269.1"/>
</dbReference>
<evidence type="ECO:0000256" key="1">
    <source>
        <dbReference type="ARBA" id="ARBA00004651"/>
    </source>
</evidence>
<geneLocation type="plasmid" evidence="9 10">
    <name>pRHL1</name>
</geneLocation>
<gene>
    <name evidence="9" type="ordered locus">RHA1_ro08563</name>
</gene>
<feature type="transmembrane region" description="Helical" evidence="7">
    <location>
        <begin position="454"/>
        <end position="477"/>
    </location>
</feature>
<comment type="similarity">
    <text evidence="2">Belongs to the ABC-4 integral membrane protein family. LolC/E subfamily.</text>
</comment>
<feature type="transmembrane region" description="Helical" evidence="7">
    <location>
        <begin position="513"/>
        <end position="534"/>
    </location>
</feature>
<accession>Q0RYM9</accession>
<feature type="domain" description="ABC3 transporter permease C-terminal" evidence="8">
    <location>
        <begin position="764"/>
        <end position="870"/>
    </location>
</feature>
<feature type="transmembrane region" description="Helical" evidence="7">
    <location>
        <begin position="802"/>
        <end position="829"/>
    </location>
</feature>
<evidence type="ECO:0000259" key="8">
    <source>
        <dbReference type="Pfam" id="PF02687"/>
    </source>
</evidence>
<evidence type="ECO:0000256" key="3">
    <source>
        <dbReference type="ARBA" id="ARBA00022475"/>
    </source>
</evidence>
<dbReference type="GO" id="GO:0044874">
    <property type="term" value="P:lipoprotein localization to outer membrane"/>
    <property type="evidence" value="ECO:0007669"/>
    <property type="project" value="TreeGrafter"/>
</dbReference>
<feature type="transmembrane region" description="Helical" evidence="7">
    <location>
        <begin position="761"/>
        <end position="781"/>
    </location>
</feature>
<feature type="transmembrane region" description="Helical" evidence="7">
    <location>
        <begin position="334"/>
        <end position="357"/>
    </location>
</feature>
<keyword evidence="6 7" id="KW-0472">Membrane</keyword>